<organism evidence="1 2">
    <name type="scientific">Oryza meyeriana var. granulata</name>
    <dbReference type="NCBI Taxonomy" id="110450"/>
    <lineage>
        <taxon>Eukaryota</taxon>
        <taxon>Viridiplantae</taxon>
        <taxon>Streptophyta</taxon>
        <taxon>Embryophyta</taxon>
        <taxon>Tracheophyta</taxon>
        <taxon>Spermatophyta</taxon>
        <taxon>Magnoliopsida</taxon>
        <taxon>Liliopsida</taxon>
        <taxon>Poales</taxon>
        <taxon>Poaceae</taxon>
        <taxon>BOP clade</taxon>
        <taxon>Oryzoideae</taxon>
        <taxon>Oryzeae</taxon>
        <taxon>Oryzinae</taxon>
        <taxon>Oryza</taxon>
        <taxon>Oryza meyeriana</taxon>
    </lineage>
</organism>
<evidence type="ECO:0000313" key="1">
    <source>
        <dbReference type="EMBL" id="KAF0893697.1"/>
    </source>
</evidence>
<sequence length="77" mass="7812">MKPSDFIQGAPPAHTCSPGCGCAGGLPSLAAATAYGLSSAYCRGADVLTCRSPRCRLLPNRTGEESSIGKRETAPAT</sequence>
<keyword evidence="2" id="KW-1185">Reference proteome</keyword>
<dbReference type="Proteomes" id="UP000479710">
    <property type="component" value="Unassembled WGS sequence"/>
</dbReference>
<reference evidence="1 2" key="1">
    <citation type="submission" date="2019-11" db="EMBL/GenBank/DDBJ databases">
        <title>Whole genome sequence of Oryza granulata.</title>
        <authorList>
            <person name="Li W."/>
        </authorList>
    </citation>
    <scope>NUCLEOTIDE SEQUENCE [LARGE SCALE GENOMIC DNA]</scope>
    <source>
        <strain evidence="2">cv. Menghai</strain>
        <tissue evidence="1">Leaf</tissue>
    </source>
</reference>
<dbReference type="EMBL" id="SPHZ02000011">
    <property type="protein sequence ID" value="KAF0893697.1"/>
    <property type="molecule type" value="Genomic_DNA"/>
</dbReference>
<evidence type="ECO:0000313" key="2">
    <source>
        <dbReference type="Proteomes" id="UP000479710"/>
    </source>
</evidence>
<gene>
    <name evidence="1" type="ORF">E2562_029377</name>
</gene>
<name>A0A6G1C163_9ORYZ</name>
<comment type="caution">
    <text evidence="1">The sequence shown here is derived from an EMBL/GenBank/DDBJ whole genome shotgun (WGS) entry which is preliminary data.</text>
</comment>
<protein>
    <submittedName>
        <fullName evidence="1">Uncharacterized protein</fullName>
    </submittedName>
</protein>
<proteinExistence type="predicted"/>
<dbReference type="AlphaFoldDB" id="A0A6G1C163"/>
<accession>A0A6G1C163</accession>